<dbReference type="SMART" id="SM01043">
    <property type="entry name" value="BTAD"/>
    <property type="match status" value="1"/>
</dbReference>
<keyword evidence="3" id="KW-1185">Reference proteome</keyword>
<reference evidence="2 3" key="1">
    <citation type="submission" date="2019-04" db="EMBL/GenBank/DDBJ databases">
        <authorList>
            <person name="Poehlein A."/>
            <person name="Bengelsdorf F.R."/>
            <person name="Duerre P."/>
            <person name="Daniel R."/>
        </authorList>
    </citation>
    <scope>NUCLEOTIDE SEQUENCE [LARGE SCALE GENOMIC DNA]</scope>
    <source>
        <strain evidence="2 3">BS-1</strain>
    </source>
</reference>
<protein>
    <submittedName>
        <fullName evidence="2">Bacterial transcriptional activator domain protein</fullName>
    </submittedName>
</protein>
<accession>A0A4Z0XZL7</accession>
<dbReference type="GO" id="GO:0003677">
    <property type="term" value="F:DNA binding"/>
    <property type="evidence" value="ECO:0007669"/>
    <property type="project" value="InterPro"/>
</dbReference>
<dbReference type="SUPFAM" id="SSF46894">
    <property type="entry name" value="C-terminal effector domain of the bipartite response regulators"/>
    <property type="match status" value="1"/>
</dbReference>
<evidence type="ECO:0000313" key="3">
    <source>
        <dbReference type="Proteomes" id="UP000297714"/>
    </source>
</evidence>
<dbReference type="InterPro" id="IPR043128">
    <property type="entry name" value="Rev_trsase/Diguanyl_cyclase"/>
</dbReference>
<evidence type="ECO:0000313" key="2">
    <source>
        <dbReference type="EMBL" id="TGJ76914.1"/>
    </source>
</evidence>
<dbReference type="GO" id="GO:0006355">
    <property type="term" value="P:regulation of DNA-templated transcription"/>
    <property type="evidence" value="ECO:0007669"/>
    <property type="project" value="InterPro"/>
</dbReference>
<dbReference type="PROSITE" id="PS50887">
    <property type="entry name" value="GGDEF"/>
    <property type="match status" value="1"/>
</dbReference>
<dbReference type="InterPro" id="IPR051677">
    <property type="entry name" value="AfsR-DnrI-RedD_regulator"/>
</dbReference>
<dbReference type="SUPFAM" id="SSF55073">
    <property type="entry name" value="Nucleotide cyclase"/>
    <property type="match status" value="1"/>
</dbReference>
<name>A0A4Z0XZL7_9FIRM</name>
<organism evidence="2 3">
    <name type="scientific">Caproiciproducens galactitolivorans</name>
    <dbReference type="NCBI Taxonomy" id="642589"/>
    <lineage>
        <taxon>Bacteria</taxon>
        <taxon>Bacillati</taxon>
        <taxon>Bacillota</taxon>
        <taxon>Clostridia</taxon>
        <taxon>Eubacteriales</taxon>
        <taxon>Acutalibacteraceae</taxon>
        <taxon>Caproiciproducens</taxon>
    </lineage>
</organism>
<dbReference type="RefSeq" id="WP_135658389.1">
    <property type="nucleotide sequence ID" value="NZ_SRMQ01000003.1"/>
</dbReference>
<proteinExistence type="predicted"/>
<feature type="domain" description="GGDEF" evidence="1">
    <location>
        <begin position="308"/>
        <end position="404"/>
    </location>
</feature>
<dbReference type="PANTHER" id="PTHR35807">
    <property type="entry name" value="TRANSCRIPTIONAL REGULATOR REDD-RELATED"/>
    <property type="match status" value="1"/>
</dbReference>
<dbReference type="Gene3D" id="1.25.40.10">
    <property type="entry name" value="Tetratricopeptide repeat domain"/>
    <property type="match status" value="1"/>
</dbReference>
<dbReference type="SUPFAM" id="SSF48452">
    <property type="entry name" value="TPR-like"/>
    <property type="match status" value="1"/>
</dbReference>
<dbReference type="EMBL" id="SRMQ01000003">
    <property type="protein sequence ID" value="TGJ76914.1"/>
    <property type="molecule type" value="Genomic_DNA"/>
</dbReference>
<dbReference type="OrthoDB" id="142950at2"/>
<gene>
    <name evidence="2" type="ORF">CAGA_09870</name>
</gene>
<dbReference type="Pfam" id="PF03704">
    <property type="entry name" value="BTAD"/>
    <property type="match status" value="1"/>
</dbReference>
<dbReference type="InterPro" id="IPR029787">
    <property type="entry name" value="Nucleotide_cyclase"/>
</dbReference>
<evidence type="ECO:0000259" key="1">
    <source>
        <dbReference type="PROSITE" id="PS50887"/>
    </source>
</evidence>
<dbReference type="AlphaFoldDB" id="A0A4Z0XZL7"/>
<dbReference type="InterPro" id="IPR011990">
    <property type="entry name" value="TPR-like_helical_dom_sf"/>
</dbReference>
<dbReference type="Gene3D" id="1.10.10.10">
    <property type="entry name" value="Winged helix-like DNA-binding domain superfamily/Winged helix DNA-binding domain"/>
    <property type="match status" value="1"/>
</dbReference>
<dbReference type="InterPro" id="IPR016032">
    <property type="entry name" value="Sig_transdc_resp-reg_C-effctor"/>
</dbReference>
<dbReference type="InterPro" id="IPR036388">
    <property type="entry name" value="WH-like_DNA-bd_sf"/>
</dbReference>
<dbReference type="Proteomes" id="UP000297714">
    <property type="component" value="Unassembled WGS sequence"/>
</dbReference>
<comment type="caution">
    <text evidence="2">The sequence shown here is derived from an EMBL/GenBank/DDBJ whole genome shotgun (WGS) entry which is preliminary data.</text>
</comment>
<dbReference type="Gene3D" id="3.30.70.270">
    <property type="match status" value="1"/>
</dbReference>
<sequence>MQPDTFSQQKIEVNMLGEFSITINGHQLTNLKGRTKRAWMLIEYLLANRHKDISIDKLIEVLWPEDECKDPLNALKNLVYRARELLKRLSQDSRAEYIQYIRNTYSWNNSYPCIIDTEQFVELIKRGADDKLDVETRISAYKDALTLYRGEFLPKSAYSNWVISLSTYYANLYTESVQRVCRLLIQEHRFEEVIGVCDAALTHSPLEEPIHKMLLYAYLSTGQRNQALDHYNYVIQLFYKELGVDISESMRSLYKQLMNSINNVELDLSVIKNDLQESADIRGAYYCDYDTFKSFYRIQARTVTRTGNSVYIVLFTLNDLEGGIPKPKIAKLAAERLKSSILESLRKGDVVSAYSNTQFIVMLPLINYENAEMVAKRILQRFRFRYRRENVKVTTRINALDAQP</sequence>
<dbReference type="InterPro" id="IPR000160">
    <property type="entry name" value="GGDEF_dom"/>
</dbReference>
<dbReference type="InterPro" id="IPR005158">
    <property type="entry name" value="BTAD"/>
</dbReference>